<dbReference type="PANTHER" id="PTHR24421:SF58">
    <property type="entry name" value="SIGNAL TRANSDUCTION HISTIDINE-PROTEIN KINASE_PHOSPHATASE UHPB"/>
    <property type="match status" value="1"/>
</dbReference>
<keyword evidence="7" id="KW-0902">Two-component regulatory system</keyword>
<comment type="catalytic activity">
    <reaction evidence="1">
        <text>ATP + protein L-histidine = ADP + protein N-phospho-L-histidine.</text>
        <dbReference type="EC" id="2.7.13.3"/>
    </reaction>
</comment>
<comment type="caution">
    <text evidence="12">The sequence shown here is derived from an EMBL/GenBank/DDBJ whole genome shotgun (WGS) entry which is preliminary data.</text>
</comment>
<dbReference type="Gene3D" id="6.10.340.10">
    <property type="match status" value="1"/>
</dbReference>
<dbReference type="CDD" id="cd16917">
    <property type="entry name" value="HATPase_UhpB-NarQ-NarX-like"/>
    <property type="match status" value="1"/>
</dbReference>
<evidence type="ECO:0000256" key="3">
    <source>
        <dbReference type="ARBA" id="ARBA00012438"/>
    </source>
</evidence>
<dbReference type="GO" id="GO:0046983">
    <property type="term" value="F:protein dimerization activity"/>
    <property type="evidence" value="ECO:0007669"/>
    <property type="project" value="InterPro"/>
</dbReference>
<dbReference type="InterPro" id="IPR050482">
    <property type="entry name" value="Sensor_HK_TwoCompSys"/>
</dbReference>
<dbReference type="PROSITE" id="PS50885">
    <property type="entry name" value="HAMP"/>
    <property type="match status" value="1"/>
</dbReference>
<proteinExistence type="predicted"/>
<dbReference type="CDD" id="cd06225">
    <property type="entry name" value="HAMP"/>
    <property type="match status" value="1"/>
</dbReference>
<dbReference type="InterPro" id="IPR003660">
    <property type="entry name" value="HAMP_dom"/>
</dbReference>
<dbReference type="SMART" id="SM00304">
    <property type="entry name" value="HAMP"/>
    <property type="match status" value="1"/>
</dbReference>
<evidence type="ECO:0000259" key="10">
    <source>
        <dbReference type="PROSITE" id="PS50109"/>
    </source>
</evidence>
<keyword evidence="9" id="KW-0812">Transmembrane</keyword>
<dbReference type="GO" id="GO:0000155">
    <property type="term" value="F:phosphorelay sensor kinase activity"/>
    <property type="evidence" value="ECO:0007669"/>
    <property type="project" value="InterPro"/>
</dbReference>
<evidence type="ECO:0000256" key="7">
    <source>
        <dbReference type="ARBA" id="ARBA00023012"/>
    </source>
</evidence>
<evidence type="ECO:0000256" key="1">
    <source>
        <dbReference type="ARBA" id="ARBA00000085"/>
    </source>
</evidence>
<dbReference type="PANTHER" id="PTHR24421">
    <property type="entry name" value="NITRATE/NITRITE SENSOR PROTEIN NARX-RELATED"/>
    <property type="match status" value="1"/>
</dbReference>
<dbReference type="Gene3D" id="3.30.565.10">
    <property type="entry name" value="Histidine kinase-like ATPase, C-terminal domain"/>
    <property type="match status" value="1"/>
</dbReference>
<keyword evidence="5" id="KW-0808">Transferase</keyword>
<dbReference type="Pfam" id="PF00672">
    <property type="entry name" value="HAMP"/>
    <property type="match status" value="1"/>
</dbReference>
<sequence length="445" mass="47226">MLRTLSLRARLSLLLGGVIVAGLAFGVGLLVLHAGSRVNAEAEGATRLARDLVLATLPGLQSSPDPQRDFAELLADARRLRHVRITAEGEAPPPNARNRAPDWFSALVFRPTDPLHVSTPRGVVSIAANPADEIAEIWEEIVWLAIGAAAVASLAFALVSYAVSRTLRPVGLISAALQRLETGDYAVRAPADGSPEFVVIAARLNSLAATLQRLDDENRRLVRRMLTLQDEERRDIARDLHDEIGPFLFAVRAGVGALARKAAAPVPDPQAMAADCARIDGQIAALQQVNRRILGRLRPAALSEMGLADALDALARGWRETRSDVVIDLALAGARGEIDETTALTAYRVAQEGLTNAFRHSGAGRIALSVTRDGDLLTVEVRDDGAGLAPSSRGGLGLRGMNERVEALGGALKIENDPRGGARLIARLRLSARAIDAKDPAAMGA</sequence>
<feature type="coiled-coil region" evidence="8">
    <location>
        <begin position="204"/>
        <end position="231"/>
    </location>
</feature>
<name>A0A9W6GUC1_9HYPH</name>
<dbReference type="InterPro" id="IPR036890">
    <property type="entry name" value="HATPase_C_sf"/>
</dbReference>
<feature type="domain" description="Histidine kinase" evidence="10">
    <location>
        <begin position="348"/>
        <end position="432"/>
    </location>
</feature>
<keyword evidence="9" id="KW-1133">Transmembrane helix</keyword>
<dbReference type="PROSITE" id="PS50109">
    <property type="entry name" value="HIS_KIN"/>
    <property type="match status" value="1"/>
</dbReference>
<dbReference type="SUPFAM" id="SSF55874">
    <property type="entry name" value="ATPase domain of HSP90 chaperone/DNA topoisomerase II/histidine kinase"/>
    <property type="match status" value="1"/>
</dbReference>
<keyword evidence="8" id="KW-0175">Coiled coil</keyword>
<evidence type="ECO:0000256" key="8">
    <source>
        <dbReference type="SAM" id="Coils"/>
    </source>
</evidence>
<dbReference type="GO" id="GO:0016020">
    <property type="term" value="C:membrane"/>
    <property type="evidence" value="ECO:0007669"/>
    <property type="project" value="UniProtKB-SubCell"/>
</dbReference>
<gene>
    <name evidence="12" type="ORF">LMG27198_20260</name>
</gene>
<dbReference type="EMBL" id="BSEC01000001">
    <property type="protein sequence ID" value="GLI93034.1"/>
    <property type="molecule type" value="Genomic_DNA"/>
</dbReference>
<keyword evidence="4" id="KW-0597">Phosphoprotein</keyword>
<evidence type="ECO:0000256" key="5">
    <source>
        <dbReference type="ARBA" id="ARBA00022679"/>
    </source>
</evidence>
<dbReference type="RefSeq" id="WP_281802606.1">
    <property type="nucleotide sequence ID" value="NZ_BSEC01000001.1"/>
</dbReference>
<evidence type="ECO:0000256" key="9">
    <source>
        <dbReference type="SAM" id="Phobius"/>
    </source>
</evidence>
<keyword evidence="13" id="KW-1185">Reference proteome</keyword>
<dbReference type="AlphaFoldDB" id="A0A9W6GUC1"/>
<dbReference type="InterPro" id="IPR011712">
    <property type="entry name" value="Sig_transdc_His_kin_sub3_dim/P"/>
</dbReference>
<dbReference type="Pfam" id="PF07730">
    <property type="entry name" value="HisKA_3"/>
    <property type="match status" value="1"/>
</dbReference>
<evidence type="ECO:0000259" key="11">
    <source>
        <dbReference type="PROSITE" id="PS50885"/>
    </source>
</evidence>
<dbReference type="SMART" id="SM00387">
    <property type="entry name" value="HATPase_c"/>
    <property type="match status" value="1"/>
</dbReference>
<evidence type="ECO:0000313" key="13">
    <source>
        <dbReference type="Proteomes" id="UP001144323"/>
    </source>
</evidence>
<evidence type="ECO:0000256" key="2">
    <source>
        <dbReference type="ARBA" id="ARBA00004370"/>
    </source>
</evidence>
<dbReference type="Pfam" id="PF02518">
    <property type="entry name" value="HATPase_c"/>
    <property type="match status" value="1"/>
</dbReference>
<feature type="transmembrane region" description="Helical" evidence="9">
    <location>
        <begin position="12"/>
        <end position="32"/>
    </location>
</feature>
<dbReference type="InterPro" id="IPR005467">
    <property type="entry name" value="His_kinase_dom"/>
</dbReference>
<protein>
    <recommendedName>
        <fullName evidence="3">histidine kinase</fullName>
        <ecNumber evidence="3">2.7.13.3</ecNumber>
    </recommendedName>
</protein>
<keyword evidence="9" id="KW-0472">Membrane</keyword>
<evidence type="ECO:0000313" key="12">
    <source>
        <dbReference type="EMBL" id="GLI93034.1"/>
    </source>
</evidence>
<reference evidence="12" key="1">
    <citation type="journal article" date="2023" name="Int. J. Syst. Evol. Microbiol.">
        <title>Methylocystis iwaonis sp. nov., a type II methane-oxidizing bacterium from surface soil of a rice paddy field in Japan, and emended description of the genus Methylocystis (ex Whittenbury et al. 1970) Bowman et al. 1993.</title>
        <authorList>
            <person name="Kaise H."/>
            <person name="Sawadogo J.B."/>
            <person name="Alam M.S."/>
            <person name="Ueno C."/>
            <person name="Dianou D."/>
            <person name="Shinjo R."/>
            <person name="Asakawa S."/>
        </authorList>
    </citation>
    <scope>NUCLEOTIDE SEQUENCE</scope>
    <source>
        <strain evidence="12">LMG27198</strain>
    </source>
</reference>
<feature type="domain" description="HAMP" evidence="11">
    <location>
        <begin position="164"/>
        <end position="216"/>
    </location>
</feature>
<keyword evidence="6 12" id="KW-0418">Kinase</keyword>
<dbReference type="Gene3D" id="1.20.5.1930">
    <property type="match status" value="1"/>
</dbReference>
<dbReference type="Proteomes" id="UP001144323">
    <property type="component" value="Unassembled WGS sequence"/>
</dbReference>
<evidence type="ECO:0000256" key="6">
    <source>
        <dbReference type="ARBA" id="ARBA00022777"/>
    </source>
</evidence>
<dbReference type="InterPro" id="IPR003594">
    <property type="entry name" value="HATPase_dom"/>
</dbReference>
<evidence type="ECO:0000256" key="4">
    <source>
        <dbReference type="ARBA" id="ARBA00022553"/>
    </source>
</evidence>
<organism evidence="12 13">
    <name type="scientific">Methylocystis echinoides</name>
    <dbReference type="NCBI Taxonomy" id="29468"/>
    <lineage>
        <taxon>Bacteria</taxon>
        <taxon>Pseudomonadati</taxon>
        <taxon>Pseudomonadota</taxon>
        <taxon>Alphaproteobacteria</taxon>
        <taxon>Hyphomicrobiales</taxon>
        <taxon>Methylocystaceae</taxon>
        <taxon>Methylocystis</taxon>
    </lineage>
</organism>
<feature type="transmembrane region" description="Helical" evidence="9">
    <location>
        <begin position="141"/>
        <end position="163"/>
    </location>
</feature>
<accession>A0A9W6GUC1</accession>
<dbReference type="EC" id="2.7.13.3" evidence="3"/>
<comment type="subcellular location">
    <subcellularLocation>
        <location evidence="2">Membrane</location>
    </subcellularLocation>
</comment>